<dbReference type="KEGG" id="spoa:EQM13_05900"/>
<accession>A0A410QAV7</accession>
<gene>
    <name evidence="2" type="ORF">EQM13_05900</name>
</gene>
<dbReference type="EMBL" id="CP035282">
    <property type="protein sequence ID" value="QAT61152.1"/>
    <property type="molecule type" value="Genomic_DNA"/>
</dbReference>
<dbReference type="InterPro" id="IPR025404">
    <property type="entry name" value="DUF4130"/>
</dbReference>
<dbReference type="RefSeq" id="WP_071140831.1">
    <property type="nucleotide sequence ID" value="NZ_CP035282.1"/>
</dbReference>
<dbReference type="NCBIfam" id="TIGR03915">
    <property type="entry name" value="SAM_7_link_chp"/>
    <property type="match status" value="1"/>
</dbReference>
<reference evidence="3" key="1">
    <citation type="submission" date="2019-01" db="EMBL/GenBank/DDBJ databases">
        <title>Draft genomes of a novel of Sporanaerobacter strains.</title>
        <authorList>
            <person name="Ma S."/>
        </authorList>
    </citation>
    <scope>NUCLEOTIDE SEQUENCE [LARGE SCALE GENOMIC DNA]</scope>
    <source>
        <strain evidence="3">NJN-17</strain>
    </source>
</reference>
<evidence type="ECO:0000259" key="1">
    <source>
        <dbReference type="Pfam" id="PF13566"/>
    </source>
</evidence>
<evidence type="ECO:0000313" key="3">
    <source>
        <dbReference type="Proteomes" id="UP000287969"/>
    </source>
</evidence>
<dbReference type="Pfam" id="PF13566">
    <property type="entry name" value="DUF4130"/>
    <property type="match status" value="1"/>
</dbReference>
<keyword evidence="3" id="KW-1185">Reference proteome</keyword>
<dbReference type="AlphaFoldDB" id="A0A410QAV7"/>
<feature type="domain" description="DUF4130" evidence="1">
    <location>
        <begin position="83"/>
        <end position="243"/>
    </location>
</feature>
<evidence type="ECO:0000313" key="2">
    <source>
        <dbReference type="EMBL" id="QAT61152.1"/>
    </source>
</evidence>
<dbReference type="Proteomes" id="UP000287969">
    <property type="component" value="Chromosome"/>
</dbReference>
<dbReference type="InterPro" id="IPR023875">
    <property type="entry name" value="DNA_repair_put"/>
</dbReference>
<sequence length="246" mass="29336">MLCYFYDGSFEGLLTAIYDSYYRKEIPDRIISRVELQESMFVDKVYINTDGNKAAKVYESIRTKISEDALKNCFYVFLSETKDKDTVIYKYLRKGWKIGKNVNLNLSDDIVLSVYKICRRVTREVQLFVGLVRFECTNNGVYYAQIEPDNDIVGLLASHFVERLSDEYWIIHDLKRSEAVVYNKKEWVITDLSLERPFEFLKEEKKYQELWKEYYVSASIKSRVNLKAQKNHMPVRYWKHLIEKKV</sequence>
<proteinExistence type="predicted"/>
<dbReference type="OrthoDB" id="5290748at2"/>
<protein>
    <submittedName>
        <fullName evidence="2">DNA metabolism protein</fullName>
    </submittedName>
</protein>
<name>A0A410QAV7_9FIRM</name>
<organism evidence="2 3">
    <name type="scientific">Acidilutibacter cellobiosedens</name>
    <dbReference type="NCBI Taxonomy" id="2507161"/>
    <lineage>
        <taxon>Bacteria</taxon>
        <taxon>Bacillati</taxon>
        <taxon>Bacillota</taxon>
        <taxon>Tissierellia</taxon>
        <taxon>Tissierellales</taxon>
        <taxon>Acidilutibacteraceae</taxon>
        <taxon>Acidilutibacter</taxon>
    </lineage>
</organism>